<dbReference type="PROSITE" id="PS50088">
    <property type="entry name" value="ANK_REPEAT"/>
    <property type="match status" value="4"/>
</dbReference>
<dbReference type="OrthoDB" id="204696at2759"/>
<dbReference type="Gene3D" id="1.25.40.20">
    <property type="entry name" value="Ankyrin repeat-containing domain"/>
    <property type="match status" value="3"/>
</dbReference>
<gene>
    <name evidence="4" type="ORF">Poli38472_009957</name>
</gene>
<keyword evidence="5" id="KW-1185">Reference proteome</keyword>
<dbReference type="Pfam" id="PF13857">
    <property type="entry name" value="Ank_5"/>
    <property type="match status" value="1"/>
</dbReference>
<feature type="repeat" description="ANK" evidence="3">
    <location>
        <begin position="37"/>
        <end position="69"/>
    </location>
</feature>
<dbReference type="SUPFAM" id="SSF48403">
    <property type="entry name" value="Ankyrin repeat"/>
    <property type="match status" value="1"/>
</dbReference>
<sequence>MEASPERLVHAVQSGDIEAVQEILNERPELVAFRDQADNSLVHLAVKSEHLDILAVVLSAGASLAPENDAGQTAMRIAIEAALGGFVRLLLTYGGDVNALDSDGQSLLHLVAMYNVIEDDVHLEVMSHALNLDVRDANGNTPLHLAAAYESLEVTIALIDAGADVNARNDYEATPLHLAAPNGYDTIVQLLIQHGADVNAVDSDGNTPLITATFVTQSAVGHFACGDPASQANVVNRLLEKEAAIDSMNRNGDTALFGAVRNDFGDVVTKLLASGASSQHVNRREETVLHVAARANVLSVNLWSSLLLTGVDVAALDRFERSCYSIWVSRPKIVVEEDGENPVEASEPAGLTHEEHITQLLEAALLRQTMPPPQLRIY</sequence>
<evidence type="ECO:0000313" key="5">
    <source>
        <dbReference type="Proteomes" id="UP000794436"/>
    </source>
</evidence>
<name>A0A8K1C8K0_PYTOL</name>
<dbReference type="PROSITE" id="PS50297">
    <property type="entry name" value="ANK_REP_REGION"/>
    <property type="match status" value="2"/>
</dbReference>
<keyword evidence="1" id="KW-0677">Repeat</keyword>
<evidence type="ECO:0000313" key="4">
    <source>
        <dbReference type="EMBL" id="TMW58398.1"/>
    </source>
</evidence>
<comment type="caution">
    <text evidence="4">The sequence shown here is derived from an EMBL/GenBank/DDBJ whole genome shotgun (WGS) entry which is preliminary data.</text>
</comment>
<reference evidence="4" key="1">
    <citation type="submission" date="2019-03" db="EMBL/GenBank/DDBJ databases">
        <title>Long read genome sequence of the mycoparasitic Pythium oligandrum ATCC 38472 isolated from sugarbeet rhizosphere.</title>
        <authorList>
            <person name="Gaulin E."/>
        </authorList>
    </citation>
    <scope>NUCLEOTIDE SEQUENCE</scope>
    <source>
        <strain evidence="4">ATCC 38472_TT</strain>
    </source>
</reference>
<dbReference type="PANTHER" id="PTHR24171:SF10">
    <property type="entry name" value="ANKYRIN REPEAT DOMAIN-CONTAINING PROTEIN 29-LIKE"/>
    <property type="match status" value="1"/>
</dbReference>
<proteinExistence type="predicted"/>
<keyword evidence="2 3" id="KW-0040">ANK repeat</keyword>
<dbReference type="Pfam" id="PF12796">
    <property type="entry name" value="Ank_2"/>
    <property type="match status" value="2"/>
</dbReference>
<evidence type="ECO:0000256" key="1">
    <source>
        <dbReference type="ARBA" id="ARBA00022737"/>
    </source>
</evidence>
<dbReference type="EMBL" id="SPLM01000111">
    <property type="protein sequence ID" value="TMW58398.1"/>
    <property type="molecule type" value="Genomic_DNA"/>
</dbReference>
<dbReference type="InterPro" id="IPR036770">
    <property type="entry name" value="Ankyrin_rpt-contain_sf"/>
</dbReference>
<evidence type="ECO:0000256" key="2">
    <source>
        <dbReference type="ARBA" id="ARBA00023043"/>
    </source>
</evidence>
<dbReference type="SMART" id="SM00248">
    <property type="entry name" value="ANK"/>
    <property type="match status" value="9"/>
</dbReference>
<feature type="repeat" description="ANK" evidence="3">
    <location>
        <begin position="171"/>
        <end position="203"/>
    </location>
</feature>
<dbReference type="AlphaFoldDB" id="A0A8K1C8K0"/>
<feature type="repeat" description="ANK" evidence="3">
    <location>
        <begin position="138"/>
        <end position="170"/>
    </location>
</feature>
<dbReference type="PANTHER" id="PTHR24171">
    <property type="entry name" value="ANKYRIN REPEAT DOMAIN-CONTAINING PROTEIN 39-RELATED"/>
    <property type="match status" value="1"/>
</dbReference>
<accession>A0A8K1C8K0</accession>
<dbReference type="PRINTS" id="PR01415">
    <property type="entry name" value="ANKYRIN"/>
</dbReference>
<dbReference type="Proteomes" id="UP000794436">
    <property type="component" value="Unassembled WGS sequence"/>
</dbReference>
<feature type="repeat" description="ANK" evidence="3">
    <location>
        <begin position="70"/>
        <end position="102"/>
    </location>
</feature>
<evidence type="ECO:0000256" key="3">
    <source>
        <dbReference type="PROSITE-ProRule" id="PRU00023"/>
    </source>
</evidence>
<dbReference type="InterPro" id="IPR002110">
    <property type="entry name" value="Ankyrin_rpt"/>
</dbReference>
<protein>
    <submittedName>
        <fullName evidence="4">Uncharacterized protein</fullName>
    </submittedName>
</protein>
<organism evidence="4 5">
    <name type="scientific">Pythium oligandrum</name>
    <name type="common">Mycoparasitic fungus</name>
    <dbReference type="NCBI Taxonomy" id="41045"/>
    <lineage>
        <taxon>Eukaryota</taxon>
        <taxon>Sar</taxon>
        <taxon>Stramenopiles</taxon>
        <taxon>Oomycota</taxon>
        <taxon>Peronosporomycetes</taxon>
        <taxon>Pythiales</taxon>
        <taxon>Pythiaceae</taxon>
        <taxon>Pythium</taxon>
    </lineage>
</organism>